<dbReference type="Proteomes" id="UP000186922">
    <property type="component" value="Unassembled WGS sequence"/>
</dbReference>
<evidence type="ECO:0000313" key="2">
    <source>
        <dbReference type="Proteomes" id="UP000186922"/>
    </source>
</evidence>
<accession>A0A1D1VME2</accession>
<comment type="caution">
    <text evidence="1">The sequence shown here is derived from an EMBL/GenBank/DDBJ whole genome shotgun (WGS) entry which is preliminary data.</text>
</comment>
<reference evidence="1 2" key="1">
    <citation type="journal article" date="2016" name="Nat. Commun.">
        <title>Extremotolerant tardigrade genome and improved radiotolerance of human cultured cells by tardigrade-unique protein.</title>
        <authorList>
            <person name="Hashimoto T."/>
            <person name="Horikawa D.D."/>
            <person name="Saito Y."/>
            <person name="Kuwahara H."/>
            <person name="Kozuka-Hata H."/>
            <person name="Shin-I T."/>
            <person name="Minakuchi Y."/>
            <person name="Ohishi K."/>
            <person name="Motoyama A."/>
            <person name="Aizu T."/>
            <person name="Enomoto A."/>
            <person name="Kondo K."/>
            <person name="Tanaka S."/>
            <person name="Hara Y."/>
            <person name="Koshikawa S."/>
            <person name="Sagara H."/>
            <person name="Miura T."/>
            <person name="Yokobori S."/>
            <person name="Miyagawa K."/>
            <person name="Suzuki Y."/>
            <person name="Kubo T."/>
            <person name="Oyama M."/>
            <person name="Kohara Y."/>
            <person name="Fujiyama A."/>
            <person name="Arakawa K."/>
            <person name="Katayama T."/>
            <person name="Toyoda A."/>
            <person name="Kunieda T."/>
        </authorList>
    </citation>
    <scope>NUCLEOTIDE SEQUENCE [LARGE SCALE GENOMIC DNA]</scope>
    <source>
        <strain evidence="1 2">YOKOZUNA-1</strain>
    </source>
</reference>
<dbReference type="EMBL" id="BDGG01000007">
    <property type="protein sequence ID" value="GAV01303.1"/>
    <property type="molecule type" value="Genomic_DNA"/>
</dbReference>
<proteinExistence type="predicted"/>
<keyword evidence="2" id="KW-1185">Reference proteome</keyword>
<gene>
    <name evidence="1" type="primary">RvY_12039-1</name>
    <name evidence="1" type="synonym">RvY_12039.1</name>
    <name evidence="1" type="ORF">RvY_12039</name>
</gene>
<evidence type="ECO:0000313" key="1">
    <source>
        <dbReference type="EMBL" id="GAV01303.1"/>
    </source>
</evidence>
<dbReference type="AlphaFoldDB" id="A0A1D1VME2"/>
<name>A0A1D1VME2_RAMVA</name>
<protein>
    <submittedName>
        <fullName evidence="1">Uncharacterized protein</fullName>
    </submittedName>
</protein>
<organism evidence="1 2">
    <name type="scientific">Ramazzottius varieornatus</name>
    <name type="common">Water bear</name>
    <name type="synonym">Tardigrade</name>
    <dbReference type="NCBI Taxonomy" id="947166"/>
    <lineage>
        <taxon>Eukaryota</taxon>
        <taxon>Metazoa</taxon>
        <taxon>Ecdysozoa</taxon>
        <taxon>Tardigrada</taxon>
        <taxon>Eutardigrada</taxon>
        <taxon>Parachela</taxon>
        <taxon>Hypsibioidea</taxon>
        <taxon>Ramazzottiidae</taxon>
        <taxon>Ramazzottius</taxon>
    </lineage>
</organism>
<sequence length="103" mass="11867">MRIWLTALAANCKEFAKPDNMDLAKKDEASSEPFRKVSRTAPESNALHITSTVRKVAFTWALSRTAVRLSRDVPYDRIVHQKCRCLYVVVRTFKQPRISLDML</sequence>